<dbReference type="CDD" id="cd01545">
    <property type="entry name" value="PBP1_SalR"/>
    <property type="match status" value="1"/>
</dbReference>
<dbReference type="InterPro" id="IPR010982">
    <property type="entry name" value="Lambda_DNA-bd_dom_sf"/>
</dbReference>
<name>A0ABX8E7X0_9SPHN</name>
<evidence type="ECO:0000313" key="6">
    <source>
        <dbReference type="Proteomes" id="UP000677126"/>
    </source>
</evidence>
<dbReference type="GO" id="GO:0003677">
    <property type="term" value="F:DNA binding"/>
    <property type="evidence" value="ECO:0007669"/>
    <property type="project" value="UniProtKB-KW"/>
</dbReference>
<dbReference type="PANTHER" id="PTHR30146:SF153">
    <property type="entry name" value="LACTOSE OPERON REPRESSOR"/>
    <property type="match status" value="1"/>
</dbReference>
<keyword evidence="2 5" id="KW-0238">DNA-binding</keyword>
<dbReference type="Pfam" id="PF13377">
    <property type="entry name" value="Peripla_BP_3"/>
    <property type="match status" value="1"/>
</dbReference>
<evidence type="ECO:0000256" key="2">
    <source>
        <dbReference type="ARBA" id="ARBA00023125"/>
    </source>
</evidence>
<evidence type="ECO:0000256" key="1">
    <source>
        <dbReference type="ARBA" id="ARBA00023015"/>
    </source>
</evidence>
<dbReference type="Pfam" id="PF00356">
    <property type="entry name" value="LacI"/>
    <property type="match status" value="1"/>
</dbReference>
<organism evidence="5 6">
    <name type="scientific">Novosphingobium decolorationis</name>
    <dbReference type="NCBI Taxonomy" id="2698673"/>
    <lineage>
        <taxon>Bacteria</taxon>
        <taxon>Pseudomonadati</taxon>
        <taxon>Pseudomonadota</taxon>
        <taxon>Alphaproteobacteria</taxon>
        <taxon>Sphingomonadales</taxon>
        <taxon>Sphingomonadaceae</taxon>
        <taxon>Novosphingobium</taxon>
    </lineage>
</organism>
<dbReference type="SMART" id="SM00354">
    <property type="entry name" value="HTH_LACI"/>
    <property type="match status" value="1"/>
</dbReference>
<dbReference type="InterPro" id="IPR028082">
    <property type="entry name" value="Peripla_BP_I"/>
</dbReference>
<dbReference type="Proteomes" id="UP000677126">
    <property type="component" value="Chromosome"/>
</dbReference>
<proteinExistence type="predicted"/>
<accession>A0ABX8E7X0</accession>
<evidence type="ECO:0000256" key="3">
    <source>
        <dbReference type="ARBA" id="ARBA00023163"/>
    </source>
</evidence>
<gene>
    <name evidence="5" type="ORF">HT578_16905</name>
</gene>
<evidence type="ECO:0000313" key="5">
    <source>
        <dbReference type="EMBL" id="QVM85149.1"/>
    </source>
</evidence>
<dbReference type="SUPFAM" id="SSF47413">
    <property type="entry name" value="lambda repressor-like DNA-binding domains"/>
    <property type="match status" value="1"/>
</dbReference>
<dbReference type="InterPro" id="IPR000843">
    <property type="entry name" value="HTH_LacI"/>
</dbReference>
<dbReference type="PRINTS" id="PR00036">
    <property type="entry name" value="HTHLACI"/>
</dbReference>
<sequence length="364" mass="39006">MADSERKRRSPRSRQTGAPTIADVAAMAGVSMMTVSRVINAEPKVRQSTRDTVNEAIAKLNYAPNRAARSLAGASQIRIGLLYSNPSEAFLSAFIVGSLEEAGRLDVQIVIQKVEEGEELAAAVERMVAGGVDGVILPPPICESEEVLGVLRQSDIPTVAVATPKEQDGIATILIDDASAAREMTAHLASLGHERIGFILGHPDLAASKDRHEGYRQGLADAGYAYDEALVAQGFFTYRSGLDAAEQLLAQDNPPTAIFASNDDMAAAAVAVAHRRGLDVPGDLTVCGFDDVAMATTIWPELTTIHQPIAAMSRQAVELLATFLRNKRSAEVGEQRIMVDYELVRRQSDAAPRRRPATRVPATV</sequence>
<keyword evidence="3" id="KW-0804">Transcription</keyword>
<keyword evidence="1" id="KW-0805">Transcription regulation</keyword>
<dbReference type="Gene3D" id="3.40.50.2300">
    <property type="match status" value="2"/>
</dbReference>
<protein>
    <submittedName>
        <fullName evidence="5">LacI family DNA-binding transcriptional regulator</fullName>
    </submittedName>
</protein>
<evidence type="ECO:0000259" key="4">
    <source>
        <dbReference type="PROSITE" id="PS50932"/>
    </source>
</evidence>
<dbReference type="CDD" id="cd01392">
    <property type="entry name" value="HTH_LacI"/>
    <property type="match status" value="1"/>
</dbReference>
<reference evidence="5 6" key="1">
    <citation type="journal article" date="2021" name="Int. J. Syst. Evol. Microbiol.">
        <title>Novosphingobium decolorationis sp. nov., an aniline blue-decolourizing bacterium isolated from East Pacific sediment.</title>
        <authorList>
            <person name="Chen X."/>
            <person name="Dong B."/>
            <person name="Chen T."/>
            <person name="Ren N."/>
            <person name="Wang J."/>
            <person name="Xu Y."/>
            <person name="Yang J."/>
            <person name="Zhu S."/>
            <person name="Chen J."/>
        </authorList>
    </citation>
    <scope>NUCLEOTIDE SEQUENCE [LARGE SCALE GENOMIC DNA]</scope>
    <source>
        <strain evidence="5 6">502str22</strain>
    </source>
</reference>
<dbReference type="PANTHER" id="PTHR30146">
    <property type="entry name" value="LACI-RELATED TRANSCRIPTIONAL REPRESSOR"/>
    <property type="match status" value="1"/>
</dbReference>
<dbReference type="Gene3D" id="1.10.260.40">
    <property type="entry name" value="lambda repressor-like DNA-binding domains"/>
    <property type="match status" value="1"/>
</dbReference>
<feature type="domain" description="HTH lacI-type" evidence="4">
    <location>
        <begin position="19"/>
        <end position="73"/>
    </location>
</feature>
<dbReference type="RefSeq" id="WP_084591938.1">
    <property type="nucleotide sequence ID" value="NZ_CP054856.1"/>
</dbReference>
<keyword evidence="6" id="KW-1185">Reference proteome</keyword>
<dbReference type="InterPro" id="IPR046335">
    <property type="entry name" value="LacI/GalR-like_sensor"/>
</dbReference>
<dbReference type="SUPFAM" id="SSF53822">
    <property type="entry name" value="Periplasmic binding protein-like I"/>
    <property type="match status" value="1"/>
</dbReference>
<dbReference type="EMBL" id="CP054856">
    <property type="protein sequence ID" value="QVM85149.1"/>
    <property type="molecule type" value="Genomic_DNA"/>
</dbReference>
<dbReference type="PROSITE" id="PS50932">
    <property type="entry name" value="HTH_LACI_2"/>
    <property type="match status" value="1"/>
</dbReference>
<dbReference type="PROSITE" id="PS00356">
    <property type="entry name" value="HTH_LACI_1"/>
    <property type="match status" value="1"/>
</dbReference>